<reference evidence="6" key="1">
    <citation type="submission" date="2017-02" db="EMBL/GenBank/DDBJ databases">
        <authorList>
            <person name="Varghese N."/>
            <person name="Submissions S."/>
        </authorList>
    </citation>
    <scope>NUCLEOTIDE SEQUENCE [LARGE SCALE GENOMIC DNA]</scope>
    <source>
        <strain evidence="6">ATCC 700200</strain>
    </source>
</reference>
<feature type="domain" description="CN hydrolase" evidence="4">
    <location>
        <begin position="188"/>
        <end position="415"/>
    </location>
</feature>
<dbReference type="RefSeq" id="WP_078813063.1">
    <property type="nucleotide sequence ID" value="NZ_FUYE01000005.1"/>
</dbReference>
<dbReference type="InterPro" id="IPR036526">
    <property type="entry name" value="C-N_Hydrolase_sf"/>
</dbReference>
<evidence type="ECO:0000256" key="1">
    <source>
        <dbReference type="ARBA" id="ARBA00022801"/>
    </source>
</evidence>
<dbReference type="PROSITE" id="PS50263">
    <property type="entry name" value="CN_HYDROLASE"/>
    <property type="match status" value="1"/>
</dbReference>
<organism evidence="5 6">
    <name type="scientific">Prosthecobacter debontii</name>
    <dbReference type="NCBI Taxonomy" id="48467"/>
    <lineage>
        <taxon>Bacteria</taxon>
        <taxon>Pseudomonadati</taxon>
        <taxon>Verrucomicrobiota</taxon>
        <taxon>Verrucomicrobiia</taxon>
        <taxon>Verrucomicrobiales</taxon>
        <taxon>Verrucomicrobiaceae</taxon>
        <taxon>Prosthecobacter</taxon>
    </lineage>
</organism>
<dbReference type="Proteomes" id="UP000190774">
    <property type="component" value="Unassembled WGS sequence"/>
</dbReference>
<dbReference type="Pfam" id="PF00795">
    <property type="entry name" value="CN_hydrolase"/>
    <property type="match status" value="1"/>
</dbReference>
<feature type="chain" id="PRO_5010587612" evidence="3">
    <location>
        <begin position="19"/>
        <end position="441"/>
    </location>
</feature>
<dbReference type="InterPro" id="IPR050345">
    <property type="entry name" value="Aliph_Amidase/BUP"/>
</dbReference>
<dbReference type="Gene3D" id="3.60.110.10">
    <property type="entry name" value="Carbon-nitrogen hydrolase"/>
    <property type="match status" value="1"/>
</dbReference>
<dbReference type="AlphaFoldDB" id="A0A1T4XS02"/>
<dbReference type="Gene3D" id="2.60.120.260">
    <property type="entry name" value="Galactose-binding domain-like"/>
    <property type="match status" value="1"/>
</dbReference>
<name>A0A1T4XS02_9BACT</name>
<sequence>MMRCLALLFWAGALPLMAAPEWTFQSPRPEVTPEHRAEPQGGHENGPSWLIETQAGEQWIGCWTQTLPVQGGQHYRFTAWRHYDNVAEPRRSVVARVIWQNAEGHPVTWDKPAPAGYAKGTVPRAEPEYPRDLGSGEGEWGCFDEILHAPQAAQQAKIELYLQWAPQARVRWSDVTFQAVPAPTPRKVRLASVHLQPKAGKEPAEKPPQFADLIARAASQKADLVVLPETLTFYGTGKKMHECAEPIPGPSTAYFGKLAQKHDLYIVAGLVERDGAVIYNTAALIGPEGQLVGKYRKVSLPRSEIEEGITPGHDYPVFETRFGKVGLMICYDGFFPEVARALTLKGAEVIAWPVWGCNPKLAAARACENHVYLVSSTYTDARKNDWMITGIYDHYGEVLAQATEWGTLAIAEVDLDERAHWNSLGDFKAQIPRHRPAFTSD</sequence>
<dbReference type="GO" id="GO:0016811">
    <property type="term" value="F:hydrolase activity, acting on carbon-nitrogen (but not peptide) bonds, in linear amides"/>
    <property type="evidence" value="ECO:0007669"/>
    <property type="project" value="TreeGrafter"/>
</dbReference>
<dbReference type="EMBL" id="FUYE01000005">
    <property type="protein sequence ID" value="SKA92342.1"/>
    <property type="molecule type" value="Genomic_DNA"/>
</dbReference>
<dbReference type="InterPro" id="IPR003010">
    <property type="entry name" value="C-N_Hydrolase"/>
</dbReference>
<keyword evidence="6" id="KW-1185">Reference proteome</keyword>
<dbReference type="OrthoDB" id="9811121at2"/>
<accession>A0A1T4XS02</accession>
<feature type="region of interest" description="Disordered" evidence="2">
    <location>
        <begin position="27"/>
        <end position="46"/>
    </location>
</feature>
<dbReference type="CDD" id="cd07197">
    <property type="entry name" value="nitrilase"/>
    <property type="match status" value="1"/>
</dbReference>
<dbReference type="PANTHER" id="PTHR43674:SF2">
    <property type="entry name" value="BETA-UREIDOPROPIONASE"/>
    <property type="match status" value="1"/>
</dbReference>
<dbReference type="PANTHER" id="PTHR43674">
    <property type="entry name" value="NITRILASE C965.09-RELATED"/>
    <property type="match status" value="1"/>
</dbReference>
<evidence type="ECO:0000313" key="5">
    <source>
        <dbReference type="EMBL" id="SKA92342.1"/>
    </source>
</evidence>
<dbReference type="STRING" id="48467.SAMN02745166_01882"/>
<protein>
    <submittedName>
        <fullName evidence="5">Predicted amidohydrolase</fullName>
    </submittedName>
</protein>
<evidence type="ECO:0000313" key="6">
    <source>
        <dbReference type="Proteomes" id="UP000190774"/>
    </source>
</evidence>
<gene>
    <name evidence="5" type="ORF">SAMN02745166_01882</name>
</gene>
<dbReference type="SUPFAM" id="SSF56317">
    <property type="entry name" value="Carbon-nitrogen hydrolase"/>
    <property type="match status" value="1"/>
</dbReference>
<evidence type="ECO:0000256" key="3">
    <source>
        <dbReference type="SAM" id="SignalP"/>
    </source>
</evidence>
<proteinExistence type="predicted"/>
<feature type="signal peptide" evidence="3">
    <location>
        <begin position="1"/>
        <end position="18"/>
    </location>
</feature>
<keyword evidence="1 5" id="KW-0378">Hydrolase</keyword>
<evidence type="ECO:0000259" key="4">
    <source>
        <dbReference type="PROSITE" id="PS50263"/>
    </source>
</evidence>
<evidence type="ECO:0000256" key="2">
    <source>
        <dbReference type="SAM" id="MobiDB-lite"/>
    </source>
</evidence>
<keyword evidence="3" id="KW-0732">Signal</keyword>